<dbReference type="RefSeq" id="WP_377354778.1">
    <property type="nucleotide sequence ID" value="NZ_JBHTLQ010000083.1"/>
</dbReference>
<proteinExistence type="inferred from homology"/>
<keyword evidence="4" id="KW-1185">Reference proteome</keyword>
<evidence type="ECO:0000313" key="3">
    <source>
        <dbReference type="EMBL" id="MFD1192833.1"/>
    </source>
</evidence>
<dbReference type="EMBL" id="JBHTLQ010000083">
    <property type="protein sequence ID" value="MFD1192833.1"/>
    <property type="molecule type" value="Genomic_DNA"/>
</dbReference>
<dbReference type="Proteomes" id="UP001597216">
    <property type="component" value="Unassembled WGS sequence"/>
</dbReference>
<organism evidence="3 4">
    <name type="scientific">Phenylobacterium conjunctum</name>
    <dbReference type="NCBI Taxonomy" id="1298959"/>
    <lineage>
        <taxon>Bacteria</taxon>
        <taxon>Pseudomonadati</taxon>
        <taxon>Pseudomonadota</taxon>
        <taxon>Alphaproteobacteria</taxon>
        <taxon>Caulobacterales</taxon>
        <taxon>Caulobacteraceae</taxon>
        <taxon>Phenylobacterium</taxon>
    </lineage>
</organism>
<protein>
    <submittedName>
        <fullName evidence="3">Universal stress protein</fullName>
    </submittedName>
</protein>
<evidence type="ECO:0000313" key="4">
    <source>
        <dbReference type="Proteomes" id="UP001597216"/>
    </source>
</evidence>
<name>A0ABW3T734_9CAUL</name>
<dbReference type="InterPro" id="IPR006016">
    <property type="entry name" value="UspA"/>
</dbReference>
<gene>
    <name evidence="3" type="ORF">ACFQ27_19750</name>
</gene>
<accession>A0ABW3T734</accession>
<evidence type="ECO:0000259" key="2">
    <source>
        <dbReference type="Pfam" id="PF00582"/>
    </source>
</evidence>
<sequence length="274" mass="29600">MTYRTLLVHAQPLDAAKPRLAVAAALARDLGARLDALSAEVEPSLGVADPYGMLQAEWFSVMQTELERRFELSRALFAEAADGLEGEWRGVRDLPTRALAGAALACDLIVAGGAPLDDNDLYTAVDTAELVVRSGRPVLVAPPAGGQLRGKAVVVAWKDSREARRAVADALPLLQRADQVVVYEICGRDDAEGAAFRTEEVAAHLLRHGVKARAKVRAGDDDRVCDELNIEAEAIDADLIVSGAYGHHRLNEWVFGGVTRGLLRRPERFVLLSH</sequence>
<comment type="caution">
    <text evidence="3">The sequence shown here is derived from an EMBL/GenBank/DDBJ whole genome shotgun (WGS) entry which is preliminary data.</text>
</comment>
<dbReference type="SUPFAM" id="SSF52402">
    <property type="entry name" value="Adenine nucleotide alpha hydrolases-like"/>
    <property type="match status" value="2"/>
</dbReference>
<dbReference type="PANTHER" id="PTHR46268:SF15">
    <property type="entry name" value="UNIVERSAL STRESS PROTEIN HP_0031"/>
    <property type="match status" value="1"/>
</dbReference>
<reference evidence="4" key="1">
    <citation type="journal article" date="2019" name="Int. J. Syst. Evol. Microbiol.">
        <title>The Global Catalogue of Microorganisms (GCM) 10K type strain sequencing project: providing services to taxonomists for standard genome sequencing and annotation.</title>
        <authorList>
            <consortium name="The Broad Institute Genomics Platform"/>
            <consortium name="The Broad Institute Genome Sequencing Center for Infectious Disease"/>
            <person name="Wu L."/>
            <person name="Ma J."/>
        </authorList>
    </citation>
    <scope>NUCLEOTIDE SEQUENCE [LARGE SCALE GENOMIC DNA]</scope>
    <source>
        <strain evidence="4">CCUG 55074</strain>
    </source>
</reference>
<dbReference type="Gene3D" id="3.40.50.12370">
    <property type="match status" value="1"/>
</dbReference>
<dbReference type="PANTHER" id="PTHR46268">
    <property type="entry name" value="STRESS RESPONSE PROTEIN NHAX"/>
    <property type="match status" value="1"/>
</dbReference>
<dbReference type="Pfam" id="PF00582">
    <property type="entry name" value="Usp"/>
    <property type="match status" value="1"/>
</dbReference>
<dbReference type="CDD" id="cd00293">
    <property type="entry name" value="USP-like"/>
    <property type="match status" value="1"/>
</dbReference>
<evidence type="ECO:0000256" key="1">
    <source>
        <dbReference type="ARBA" id="ARBA00008791"/>
    </source>
</evidence>
<comment type="similarity">
    <text evidence="1">Belongs to the universal stress protein A family.</text>
</comment>
<feature type="domain" description="UspA" evidence="2">
    <location>
        <begin position="152"/>
        <end position="266"/>
    </location>
</feature>